<dbReference type="EMBL" id="BGZK01000250">
    <property type="protein sequence ID" value="GBP31698.1"/>
    <property type="molecule type" value="Genomic_DNA"/>
</dbReference>
<dbReference type="AlphaFoldDB" id="A0A4C1UZ06"/>
<organism evidence="1 2">
    <name type="scientific">Eumeta variegata</name>
    <name type="common">Bagworm moth</name>
    <name type="synonym">Eumeta japonica</name>
    <dbReference type="NCBI Taxonomy" id="151549"/>
    <lineage>
        <taxon>Eukaryota</taxon>
        <taxon>Metazoa</taxon>
        <taxon>Ecdysozoa</taxon>
        <taxon>Arthropoda</taxon>
        <taxon>Hexapoda</taxon>
        <taxon>Insecta</taxon>
        <taxon>Pterygota</taxon>
        <taxon>Neoptera</taxon>
        <taxon>Endopterygota</taxon>
        <taxon>Lepidoptera</taxon>
        <taxon>Glossata</taxon>
        <taxon>Ditrysia</taxon>
        <taxon>Tineoidea</taxon>
        <taxon>Psychidae</taxon>
        <taxon>Oiketicinae</taxon>
        <taxon>Eumeta</taxon>
    </lineage>
</organism>
<accession>A0A4C1UZ06</accession>
<name>A0A4C1UZ06_EUMVA</name>
<keyword evidence="2" id="KW-1185">Reference proteome</keyword>
<proteinExistence type="predicted"/>
<evidence type="ECO:0000313" key="1">
    <source>
        <dbReference type="EMBL" id="GBP31698.1"/>
    </source>
</evidence>
<evidence type="ECO:0000313" key="2">
    <source>
        <dbReference type="Proteomes" id="UP000299102"/>
    </source>
</evidence>
<dbReference type="Proteomes" id="UP000299102">
    <property type="component" value="Unassembled WGS sequence"/>
</dbReference>
<dbReference type="OrthoDB" id="410155at2759"/>
<gene>
    <name evidence="1" type="ORF">EVAR_4933_1</name>
</gene>
<protein>
    <submittedName>
        <fullName evidence="1">Uncharacterized protein</fullName>
    </submittedName>
</protein>
<sequence>MGPSAGGSLDPTIKITNWNKVSTALVEIYTPFLNSIIDDINTPNEINSDIGALSNHVRTAVGKNMWELQAFLDHRKLPADVLELITAKNIALRHVRAYPTASIDPKREPYNNPTTHNAKGGLAFRRSDNFSALDDAEISECLPDNIESQCSHPSSPYDILHVHRIKKEVRYKASLKFKNDLHPVSLSEPVTLIKSFKTRKALGFDVSAIKLSNAFPCLYWACWSPYLTCSSRIAISPHMEKSGGQRWHTRLPFSLTPLQRHSMDSKLFRINFVEMPRTTTGAFEIQYFSEELPTIVKFMKDASKRFFNIAESYPNALLYLAVSNKPCIYYVFPDPPDVLTAAVESLMEVADSNG</sequence>
<reference evidence="1 2" key="1">
    <citation type="journal article" date="2019" name="Commun. Biol.">
        <title>The bagworm genome reveals a unique fibroin gene that provides high tensile strength.</title>
        <authorList>
            <person name="Kono N."/>
            <person name="Nakamura H."/>
            <person name="Ohtoshi R."/>
            <person name="Tomita M."/>
            <person name="Numata K."/>
            <person name="Arakawa K."/>
        </authorList>
    </citation>
    <scope>NUCLEOTIDE SEQUENCE [LARGE SCALE GENOMIC DNA]</scope>
</reference>
<comment type="caution">
    <text evidence="1">The sequence shown here is derived from an EMBL/GenBank/DDBJ whole genome shotgun (WGS) entry which is preliminary data.</text>
</comment>